<dbReference type="EMBL" id="BPLQ01005814">
    <property type="protein sequence ID" value="GIY17617.1"/>
    <property type="molecule type" value="Genomic_DNA"/>
</dbReference>
<dbReference type="AlphaFoldDB" id="A0AAV4R8A1"/>
<sequence length="77" mass="8581">MPLRLTAQLHPPPPPPFAESILLVSSSQRPPAKREILLAWVLSVPFCHRWVGSQCVQVMVLKMQNGMHLAPDSETTI</sequence>
<gene>
    <name evidence="1" type="ORF">CDAR_376581</name>
</gene>
<protein>
    <submittedName>
        <fullName evidence="1">Uncharacterized protein</fullName>
    </submittedName>
</protein>
<comment type="caution">
    <text evidence="1">The sequence shown here is derived from an EMBL/GenBank/DDBJ whole genome shotgun (WGS) entry which is preliminary data.</text>
</comment>
<evidence type="ECO:0000313" key="2">
    <source>
        <dbReference type="Proteomes" id="UP001054837"/>
    </source>
</evidence>
<accession>A0AAV4R8A1</accession>
<keyword evidence="2" id="KW-1185">Reference proteome</keyword>
<dbReference type="Proteomes" id="UP001054837">
    <property type="component" value="Unassembled WGS sequence"/>
</dbReference>
<name>A0AAV4R8A1_9ARAC</name>
<organism evidence="1 2">
    <name type="scientific">Caerostris darwini</name>
    <dbReference type="NCBI Taxonomy" id="1538125"/>
    <lineage>
        <taxon>Eukaryota</taxon>
        <taxon>Metazoa</taxon>
        <taxon>Ecdysozoa</taxon>
        <taxon>Arthropoda</taxon>
        <taxon>Chelicerata</taxon>
        <taxon>Arachnida</taxon>
        <taxon>Araneae</taxon>
        <taxon>Araneomorphae</taxon>
        <taxon>Entelegynae</taxon>
        <taxon>Araneoidea</taxon>
        <taxon>Araneidae</taxon>
        <taxon>Caerostris</taxon>
    </lineage>
</organism>
<evidence type="ECO:0000313" key="1">
    <source>
        <dbReference type="EMBL" id="GIY17617.1"/>
    </source>
</evidence>
<reference evidence="1 2" key="1">
    <citation type="submission" date="2021-06" db="EMBL/GenBank/DDBJ databases">
        <title>Caerostris darwini draft genome.</title>
        <authorList>
            <person name="Kono N."/>
            <person name="Arakawa K."/>
        </authorList>
    </citation>
    <scope>NUCLEOTIDE SEQUENCE [LARGE SCALE GENOMIC DNA]</scope>
</reference>
<proteinExistence type="predicted"/>